<feature type="chain" id="PRO_5042186997" evidence="1">
    <location>
        <begin position="25"/>
        <end position="94"/>
    </location>
</feature>
<evidence type="ECO:0000313" key="2">
    <source>
        <dbReference type="EMBL" id="KAK3347376.1"/>
    </source>
</evidence>
<reference evidence="2" key="1">
    <citation type="journal article" date="2023" name="Mol. Phylogenet. Evol.">
        <title>Genome-scale phylogeny and comparative genomics of the fungal order Sordariales.</title>
        <authorList>
            <person name="Hensen N."/>
            <person name="Bonometti L."/>
            <person name="Westerberg I."/>
            <person name="Brannstrom I.O."/>
            <person name="Guillou S."/>
            <person name="Cros-Aarteil S."/>
            <person name="Calhoun S."/>
            <person name="Haridas S."/>
            <person name="Kuo A."/>
            <person name="Mondo S."/>
            <person name="Pangilinan J."/>
            <person name="Riley R."/>
            <person name="LaButti K."/>
            <person name="Andreopoulos B."/>
            <person name="Lipzen A."/>
            <person name="Chen C."/>
            <person name="Yan M."/>
            <person name="Daum C."/>
            <person name="Ng V."/>
            <person name="Clum A."/>
            <person name="Steindorff A."/>
            <person name="Ohm R.A."/>
            <person name="Martin F."/>
            <person name="Silar P."/>
            <person name="Natvig D.O."/>
            <person name="Lalanne C."/>
            <person name="Gautier V."/>
            <person name="Ament-Velasquez S.L."/>
            <person name="Kruys A."/>
            <person name="Hutchinson M.I."/>
            <person name="Powell A.J."/>
            <person name="Barry K."/>
            <person name="Miller A.N."/>
            <person name="Grigoriev I.V."/>
            <person name="Debuchy R."/>
            <person name="Gladieux P."/>
            <person name="Hiltunen Thoren M."/>
            <person name="Johannesson H."/>
        </authorList>
    </citation>
    <scope>NUCLEOTIDE SEQUENCE</scope>
    <source>
        <strain evidence="2">CBS 560.94</strain>
    </source>
</reference>
<proteinExistence type="predicted"/>
<dbReference type="EMBL" id="JAUEPP010000003">
    <property type="protein sequence ID" value="KAK3347376.1"/>
    <property type="molecule type" value="Genomic_DNA"/>
</dbReference>
<sequence>MKLTTSLLLILSLATGYGTAPVLAQVCEWYLNPDDCICMLSTDGSLLRTQTASCCKRLGYKTMNSICGVDRRNKQLFKDCCKGLNQESVIGHCR</sequence>
<organism evidence="2 3">
    <name type="scientific">Neurospora tetraspora</name>
    <dbReference type="NCBI Taxonomy" id="94610"/>
    <lineage>
        <taxon>Eukaryota</taxon>
        <taxon>Fungi</taxon>
        <taxon>Dikarya</taxon>
        <taxon>Ascomycota</taxon>
        <taxon>Pezizomycotina</taxon>
        <taxon>Sordariomycetes</taxon>
        <taxon>Sordariomycetidae</taxon>
        <taxon>Sordariales</taxon>
        <taxon>Sordariaceae</taxon>
        <taxon>Neurospora</taxon>
    </lineage>
</organism>
<keyword evidence="3" id="KW-1185">Reference proteome</keyword>
<gene>
    <name evidence="2" type="ORF">B0H65DRAFT_460321</name>
</gene>
<reference evidence="2" key="2">
    <citation type="submission" date="2023-06" db="EMBL/GenBank/DDBJ databases">
        <authorList>
            <consortium name="Lawrence Berkeley National Laboratory"/>
            <person name="Haridas S."/>
            <person name="Hensen N."/>
            <person name="Bonometti L."/>
            <person name="Westerberg I."/>
            <person name="Brannstrom I.O."/>
            <person name="Guillou S."/>
            <person name="Cros-Aarteil S."/>
            <person name="Calhoun S."/>
            <person name="Kuo A."/>
            <person name="Mondo S."/>
            <person name="Pangilinan J."/>
            <person name="Riley R."/>
            <person name="Labutti K."/>
            <person name="Andreopoulos B."/>
            <person name="Lipzen A."/>
            <person name="Chen C."/>
            <person name="Yanf M."/>
            <person name="Daum C."/>
            <person name="Ng V."/>
            <person name="Clum A."/>
            <person name="Steindorff A."/>
            <person name="Ohm R."/>
            <person name="Martin F."/>
            <person name="Silar P."/>
            <person name="Natvig D."/>
            <person name="Lalanne C."/>
            <person name="Gautier V."/>
            <person name="Ament-Velasquez S.L."/>
            <person name="Kruys A."/>
            <person name="Hutchinson M.I."/>
            <person name="Powell A.J."/>
            <person name="Barry K."/>
            <person name="Miller A.N."/>
            <person name="Grigoriev I.V."/>
            <person name="Debuchy R."/>
            <person name="Gladieux P."/>
            <person name="Thoren M.H."/>
            <person name="Johannesson H."/>
        </authorList>
    </citation>
    <scope>NUCLEOTIDE SEQUENCE</scope>
    <source>
        <strain evidence="2">CBS 560.94</strain>
    </source>
</reference>
<feature type="signal peptide" evidence="1">
    <location>
        <begin position="1"/>
        <end position="24"/>
    </location>
</feature>
<dbReference type="GeneID" id="87863676"/>
<accession>A0AAE0MS87</accession>
<evidence type="ECO:0000256" key="1">
    <source>
        <dbReference type="SAM" id="SignalP"/>
    </source>
</evidence>
<protein>
    <submittedName>
        <fullName evidence="2">Uncharacterized protein</fullName>
    </submittedName>
</protein>
<dbReference type="AlphaFoldDB" id="A0AAE0MS87"/>
<dbReference type="Proteomes" id="UP001278500">
    <property type="component" value="Unassembled WGS sequence"/>
</dbReference>
<dbReference type="RefSeq" id="XP_062682458.1">
    <property type="nucleotide sequence ID" value="XM_062826522.1"/>
</dbReference>
<comment type="caution">
    <text evidence="2">The sequence shown here is derived from an EMBL/GenBank/DDBJ whole genome shotgun (WGS) entry which is preliminary data.</text>
</comment>
<name>A0AAE0MS87_9PEZI</name>
<keyword evidence="1" id="KW-0732">Signal</keyword>
<evidence type="ECO:0000313" key="3">
    <source>
        <dbReference type="Proteomes" id="UP001278500"/>
    </source>
</evidence>